<name>A0ABD0LIE8_9CAEN</name>
<protein>
    <submittedName>
        <fullName evidence="1">Uncharacterized protein</fullName>
    </submittedName>
</protein>
<evidence type="ECO:0000313" key="1">
    <source>
        <dbReference type="EMBL" id="KAK7499140.1"/>
    </source>
</evidence>
<dbReference type="EMBL" id="JACVVK020000046">
    <property type="protein sequence ID" value="KAK7499140.1"/>
    <property type="molecule type" value="Genomic_DNA"/>
</dbReference>
<proteinExistence type="predicted"/>
<evidence type="ECO:0000313" key="2">
    <source>
        <dbReference type="Proteomes" id="UP001519460"/>
    </source>
</evidence>
<sequence>MNICNSPDGIRDRRAPNPRVIWKCHNAVGAQNYRQGTPTVLNVSNTGTGREQFETTSSFLREVKGAVLTILQDKQHTTKPKHPRAVNETNTSNCNVFVASKWRRNDMVLEEMGVG</sequence>
<accession>A0ABD0LIE8</accession>
<keyword evidence="2" id="KW-1185">Reference proteome</keyword>
<gene>
    <name evidence="1" type="ORF">BaRGS_00009687</name>
</gene>
<comment type="caution">
    <text evidence="1">The sequence shown here is derived from an EMBL/GenBank/DDBJ whole genome shotgun (WGS) entry which is preliminary data.</text>
</comment>
<dbReference type="AlphaFoldDB" id="A0ABD0LIE8"/>
<organism evidence="1 2">
    <name type="scientific">Batillaria attramentaria</name>
    <dbReference type="NCBI Taxonomy" id="370345"/>
    <lineage>
        <taxon>Eukaryota</taxon>
        <taxon>Metazoa</taxon>
        <taxon>Spiralia</taxon>
        <taxon>Lophotrochozoa</taxon>
        <taxon>Mollusca</taxon>
        <taxon>Gastropoda</taxon>
        <taxon>Caenogastropoda</taxon>
        <taxon>Sorbeoconcha</taxon>
        <taxon>Cerithioidea</taxon>
        <taxon>Batillariidae</taxon>
        <taxon>Batillaria</taxon>
    </lineage>
</organism>
<reference evidence="1 2" key="1">
    <citation type="journal article" date="2023" name="Sci. Data">
        <title>Genome assembly of the Korean intertidal mud-creeper Batillaria attramentaria.</title>
        <authorList>
            <person name="Patra A.K."/>
            <person name="Ho P.T."/>
            <person name="Jun S."/>
            <person name="Lee S.J."/>
            <person name="Kim Y."/>
            <person name="Won Y.J."/>
        </authorList>
    </citation>
    <scope>NUCLEOTIDE SEQUENCE [LARGE SCALE GENOMIC DNA]</scope>
    <source>
        <strain evidence="1">Wonlab-2016</strain>
    </source>
</reference>
<dbReference type="Proteomes" id="UP001519460">
    <property type="component" value="Unassembled WGS sequence"/>
</dbReference>